<feature type="region of interest" description="Disordered" evidence="1">
    <location>
        <begin position="245"/>
        <end position="283"/>
    </location>
</feature>
<accession>A0A9W7FPK7</accession>
<evidence type="ECO:0000256" key="1">
    <source>
        <dbReference type="SAM" id="MobiDB-lite"/>
    </source>
</evidence>
<keyword evidence="5" id="KW-1185">Reference proteome</keyword>
<dbReference type="AlphaFoldDB" id="A0A9W7FPK7"/>
<feature type="signal peptide" evidence="3">
    <location>
        <begin position="1"/>
        <end position="32"/>
    </location>
</feature>
<dbReference type="PANTHER" id="PTHR34284">
    <property type="entry name" value="FG-GAP REPEAT-CONTAINING PROTEIN"/>
    <property type="match status" value="1"/>
</dbReference>
<evidence type="ECO:0000313" key="4">
    <source>
        <dbReference type="EMBL" id="GMI16002.1"/>
    </source>
</evidence>
<keyword evidence="2" id="KW-0812">Transmembrane</keyword>
<proteinExistence type="predicted"/>
<sequence>MKAPSSTLRLRLRDFVCVLLVLVSLSPPSLFPSSTSPSSTSHQFLFSRSFYLRNAEVDHEYDSSTPTYIPRSSTSPGYLIARRGGALKSYVSMYDVRTDYKSDQMIYLSEENSNRQLAVIKGTTEGYYAASNDHVLEIDNAGIISFCYIGSPSSGLPSAFTSLKQRPVLLEPTFQFDFKEMDVEGFRDHQRRSSSSSCSPTIKFSQFVPKLQNIDRDDLLEAASEWERKNEDVFLVTATVEITPCAETEDDETSEDDETDPNNIDIDIDIETPDTTTNGAPPKTTKCHVLSAITATGEVLYASSSKPLHLVDLNDDRARILPASSLWSLPEKYKTSLTQSLPRVNANPLILGHFEKEDILEKKKKRNKKKKKKAAETTQKHPNVAILHLDSGLAVFALKTGRRLTHLPLPEPPPSTPAFVYSDLNSDGTPELITIDSEGVLDVKTAYDGQPATALFNVSVAQSGASSKSQRNAVSDDSYIYVEGPSVYTTTLNGVVSRVEKRKKSWVSARGASWYKQNDQNPSLQRITSFDANYIMVTGETDISLLNKYNGKEVGRLRLPQTITETPVVVDFDEDGQFDIIVSTPDAVWGYRIKLNSKWNPMNIIVGGLLLLMLVVVWAVESGTFSDDFYESKSKPNQAVIVRSTDLDTYELKMIKRANANAEANVEKKNKNVKR</sequence>
<keyword evidence="2" id="KW-1133">Transmembrane helix</keyword>
<name>A0A9W7FPK7_9STRA</name>
<keyword evidence="3" id="KW-0732">Signal</keyword>
<dbReference type="PANTHER" id="PTHR34284:SF1">
    <property type="entry name" value="FG-GAP REPEAT-CONTAINING PROTEIN"/>
    <property type="match status" value="1"/>
</dbReference>
<gene>
    <name evidence="4" type="ORF">TrLO_g2069</name>
</gene>
<comment type="caution">
    <text evidence="4">The sequence shown here is derived from an EMBL/GenBank/DDBJ whole genome shotgun (WGS) entry which is preliminary data.</text>
</comment>
<protein>
    <recommendedName>
        <fullName evidence="6">FG-GAP repeat-containing protein</fullName>
    </recommendedName>
</protein>
<evidence type="ECO:0000313" key="5">
    <source>
        <dbReference type="Proteomes" id="UP001165122"/>
    </source>
</evidence>
<dbReference type="EMBL" id="BRXW01000241">
    <property type="protein sequence ID" value="GMI16002.1"/>
    <property type="molecule type" value="Genomic_DNA"/>
</dbReference>
<dbReference type="Proteomes" id="UP001165122">
    <property type="component" value="Unassembled WGS sequence"/>
</dbReference>
<evidence type="ECO:0008006" key="6">
    <source>
        <dbReference type="Google" id="ProtNLM"/>
    </source>
</evidence>
<evidence type="ECO:0000256" key="2">
    <source>
        <dbReference type="SAM" id="Phobius"/>
    </source>
</evidence>
<evidence type="ECO:0000256" key="3">
    <source>
        <dbReference type="SAM" id="SignalP"/>
    </source>
</evidence>
<reference evidence="5" key="1">
    <citation type="journal article" date="2023" name="Commun. Biol.">
        <title>Genome analysis of Parmales, the sister group of diatoms, reveals the evolutionary specialization of diatoms from phago-mixotrophs to photoautotrophs.</title>
        <authorList>
            <person name="Ban H."/>
            <person name="Sato S."/>
            <person name="Yoshikawa S."/>
            <person name="Yamada K."/>
            <person name="Nakamura Y."/>
            <person name="Ichinomiya M."/>
            <person name="Sato N."/>
            <person name="Blanc-Mathieu R."/>
            <person name="Endo H."/>
            <person name="Kuwata A."/>
            <person name="Ogata H."/>
        </authorList>
    </citation>
    <scope>NUCLEOTIDE SEQUENCE [LARGE SCALE GENOMIC DNA]</scope>
    <source>
        <strain evidence="5">NIES 3700</strain>
    </source>
</reference>
<feature type="compositionally biased region" description="Acidic residues" evidence="1">
    <location>
        <begin position="247"/>
        <end position="272"/>
    </location>
</feature>
<dbReference type="SUPFAM" id="SSF69318">
    <property type="entry name" value="Integrin alpha N-terminal domain"/>
    <property type="match status" value="1"/>
</dbReference>
<feature type="chain" id="PRO_5040772758" description="FG-GAP repeat-containing protein" evidence="3">
    <location>
        <begin position="33"/>
        <end position="675"/>
    </location>
</feature>
<organism evidence="4 5">
    <name type="scientific">Triparma laevis f. longispina</name>
    <dbReference type="NCBI Taxonomy" id="1714387"/>
    <lineage>
        <taxon>Eukaryota</taxon>
        <taxon>Sar</taxon>
        <taxon>Stramenopiles</taxon>
        <taxon>Ochrophyta</taxon>
        <taxon>Bolidophyceae</taxon>
        <taxon>Parmales</taxon>
        <taxon>Triparmaceae</taxon>
        <taxon>Triparma</taxon>
    </lineage>
</organism>
<feature type="transmembrane region" description="Helical" evidence="2">
    <location>
        <begin position="602"/>
        <end position="620"/>
    </location>
</feature>
<keyword evidence="2" id="KW-0472">Membrane</keyword>
<dbReference type="OrthoDB" id="38640at2759"/>
<dbReference type="InterPro" id="IPR028994">
    <property type="entry name" value="Integrin_alpha_N"/>
</dbReference>